<dbReference type="GO" id="GO:0005886">
    <property type="term" value="C:plasma membrane"/>
    <property type="evidence" value="ECO:0007669"/>
    <property type="project" value="UniProtKB-SubCell"/>
</dbReference>
<dbReference type="PANTHER" id="PTHR30046">
    <property type="entry name" value="FLAGELLAR M-RING PROTEIN"/>
    <property type="match status" value="1"/>
</dbReference>
<keyword evidence="15" id="KW-0969">Cilium</keyword>
<evidence type="ECO:0000256" key="9">
    <source>
        <dbReference type="PIRNR" id="PIRNR004862"/>
    </source>
</evidence>
<keyword evidence="4" id="KW-1003">Cell membrane</keyword>
<keyword evidence="8 9" id="KW-0975">Bacterial flagellum</keyword>
<dbReference type="InterPro" id="IPR000067">
    <property type="entry name" value="FlgMring_FliF"/>
</dbReference>
<evidence type="ECO:0000256" key="12">
    <source>
        <dbReference type="SAM" id="Phobius"/>
    </source>
</evidence>
<feature type="region of interest" description="Disordered" evidence="11">
    <location>
        <begin position="286"/>
        <end position="330"/>
    </location>
</feature>
<organism evidence="15 16">
    <name type="scientific">Fundidesulfovibrio magnetotacticus</name>
    <dbReference type="NCBI Taxonomy" id="2730080"/>
    <lineage>
        <taxon>Bacteria</taxon>
        <taxon>Pseudomonadati</taxon>
        <taxon>Thermodesulfobacteriota</taxon>
        <taxon>Desulfovibrionia</taxon>
        <taxon>Desulfovibrionales</taxon>
        <taxon>Desulfovibrionaceae</taxon>
        <taxon>Fundidesulfovibrio</taxon>
    </lineage>
</organism>
<dbReference type="InterPro" id="IPR043427">
    <property type="entry name" value="YscJ/FliF"/>
</dbReference>
<feature type="coiled-coil region" evidence="10">
    <location>
        <begin position="475"/>
        <end position="507"/>
    </location>
</feature>
<dbReference type="Gene3D" id="3.30.300.30">
    <property type="match status" value="1"/>
</dbReference>
<dbReference type="PIRSF" id="PIRSF004862">
    <property type="entry name" value="FliF"/>
    <property type="match status" value="1"/>
</dbReference>
<name>A0A6V8LTU3_9BACT</name>
<dbReference type="NCBIfam" id="TIGR00206">
    <property type="entry name" value="fliF"/>
    <property type="match status" value="1"/>
</dbReference>
<dbReference type="AlphaFoldDB" id="A0A6V8LTU3"/>
<keyword evidence="6 12" id="KW-1133">Transmembrane helix</keyword>
<dbReference type="Pfam" id="PF08345">
    <property type="entry name" value="YscJ_FliF_C"/>
    <property type="match status" value="1"/>
</dbReference>
<comment type="function">
    <text evidence="9">The M ring may be actively involved in energy transduction.</text>
</comment>
<proteinExistence type="inferred from homology"/>
<dbReference type="Pfam" id="PF01514">
    <property type="entry name" value="YscJ_FliF"/>
    <property type="match status" value="1"/>
</dbReference>
<keyword evidence="7 12" id="KW-0472">Membrane</keyword>
<keyword evidence="10" id="KW-0175">Coiled coil</keyword>
<dbReference type="InterPro" id="IPR045851">
    <property type="entry name" value="AMP-bd_C_sf"/>
</dbReference>
<keyword evidence="15" id="KW-0282">Flagellum</keyword>
<evidence type="ECO:0000256" key="8">
    <source>
        <dbReference type="ARBA" id="ARBA00023143"/>
    </source>
</evidence>
<reference evidence="15 16" key="2">
    <citation type="submission" date="2020-05" db="EMBL/GenBank/DDBJ databases">
        <title>Draft genome sequence of Desulfovibrio sp. strainFSS-1.</title>
        <authorList>
            <person name="Shimoshige H."/>
            <person name="Kobayashi H."/>
            <person name="Maekawa T."/>
        </authorList>
    </citation>
    <scope>NUCLEOTIDE SEQUENCE [LARGE SCALE GENOMIC DNA]</scope>
    <source>
        <strain evidence="15 16">SIID29052-01</strain>
    </source>
</reference>
<feature type="transmembrane region" description="Helical" evidence="12">
    <location>
        <begin position="25"/>
        <end position="45"/>
    </location>
</feature>
<gene>
    <name evidence="15" type="primary">fliF</name>
    <name evidence="15" type="ORF">NNJEOMEG_01582</name>
</gene>
<dbReference type="InterPro" id="IPR013556">
    <property type="entry name" value="Flag_M-ring_C"/>
</dbReference>
<evidence type="ECO:0000256" key="6">
    <source>
        <dbReference type="ARBA" id="ARBA00022989"/>
    </source>
</evidence>
<feature type="domain" description="Flagellar M-ring C-terminal" evidence="14">
    <location>
        <begin position="254"/>
        <end position="412"/>
    </location>
</feature>
<evidence type="ECO:0000259" key="14">
    <source>
        <dbReference type="Pfam" id="PF08345"/>
    </source>
</evidence>
<keyword evidence="16" id="KW-1185">Reference proteome</keyword>
<evidence type="ECO:0000256" key="7">
    <source>
        <dbReference type="ARBA" id="ARBA00023136"/>
    </source>
</evidence>
<comment type="similarity">
    <text evidence="3 9">Belongs to the FliF family.</text>
</comment>
<evidence type="ECO:0000313" key="16">
    <source>
        <dbReference type="Proteomes" id="UP000494245"/>
    </source>
</evidence>
<keyword evidence="5 12" id="KW-0812">Transmembrane</keyword>
<feature type="transmembrane region" description="Helical" evidence="12">
    <location>
        <begin position="438"/>
        <end position="460"/>
    </location>
</feature>
<comment type="subcellular location">
    <subcellularLocation>
        <location evidence="1 9">Bacterial flagellum basal body</location>
    </subcellularLocation>
    <subcellularLocation>
        <location evidence="2">Cell membrane</location>
        <topology evidence="2">Multi-pass membrane protein</topology>
    </subcellularLocation>
</comment>
<dbReference type="RefSeq" id="WP_173083098.1">
    <property type="nucleotide sequence ID" value="NZ_BLTE01000006.1"/>
</dbReference>
<sequence>MSTVIKSLWDQATRFWSARTMAQRILFAGVAVSVVAAFALMIFWFNQPDYKVLFSKLGQDDANRVVETLKANKIPFRLEDAGQTVLVPVDQVSETRLRIAGEGKLRGAGLGYEIFDETKVGQTDFVQRINYQRALQGELSRTISEFPQIEKARVHLVLPQKSLFIEEQRKPSASVVLTLKNGGKLEPKQVQGIVNFVAMSVEGLEPSRVTITDTSGKIVYQAKDDQSIDGLTSSQFDFRNNYQLNMERRIEELLTPIVGGGKSIAKVSASLDFAQREIKRQSFDPNRTVVRSETREESSTNQKANVDGSVPETNFRGDGFTGTQNKVDQASEKRVTNYEIDSETQFVKPATGELQRLSVAVIVDYIQDPNSKEPKFIPRPAEELERIKQAVSSAVGLDAKRGDTIEVSCMSFGERELIGEPSLTQNMLEYAQRLGKPFLNGLLVFLFLLLVVRPVVMALIRPKVTREEIEQMSRLPEAERRIALAEAEEEETELVEISKRLENAKVLAQQLFETNSDQAIQILRGWLKQEAA</sequence>
<evidence type="ECO:0000256" key="1">
    <source>
        <dbReference type="ARBA" id="ARBA00004117"/>
    </source>
</evidence>
<dbReference type="GO" id="GO:0003774">
    <property type="term" value="F:cytoskeletal motor activity"/>
    <property type="evidence" value="ECO:0007669"/>
    <property type="project" value="InterPro"/>
</dbReference>
<protein>
    <recommendedName>
        <fullName evidence="9">Flagellar M-ring protein</fullName>
    </recommendedName>
</protein>
<evidence type="ECO:0000256" key="2">
    <source>
        <dbReference type="ARBA" id="ARBA00004651"/>
    </source>
</evidence>
<feature type="domain" description="Flagellar M-ring N-terminal" evidence="13">
    <location>
        <begin position="46"/>
        <end position="219"/>
    </location>
</feature>
<accession>A0A6V8LTU3</accession>
<dbReference type="GO" id="GO:0071973">
    <property type="term" value="P:bacterial-type flagellum-dependent cell motility"/>
    <property type="evidence" value="ECO:0007669"/>
    <property type="project" value="InterPro"/>
</dbReference>
<evidence type="ECO:0000256" key="4">
    <source>
        <dbReference type="ARBA" id="ARBA00022475"/>
    </source>
</evidence>
<dbReference type="GO" id="GO:0009431">
    <property type="term" value="C:bacterial-type flagellum basal body, MS ring"/>
    <property type="evidence" value="ECO:0007669"/>
    <property type="project" value="InterPro"/>
</dbReference>
<evidence type="ECO:0000256" key="10">
    <source>
        <dbReference type="SAM" id="Coils"/>
    </source>
</evidence>
<dbReference type="Proteomes" id="UP000494245">
    <property type="component" value="Unassembled WGS sequence"/>
</dbReference>
<evidence type="ECO:0000256" key="5">
    <source>
        <dbReference type="ARBA" id="ARBA00022692"/>
    </source>
</evidence>
<keyword evidence="15" id="KW-0966">Cell projection</keyword>
<comment type="caution">
    <text evidence="15">The sequence shown here is derived from an EMBL/GenBank/DDBJ whole genome shotgun (WGS) entry which is preliminary data.</text>
</comment>
<dbReference type="InterPro" id="IPR006182">
    <property type="entry name" value="FliF_N_dom"/>
</dbReference>
<dbReference type="PRINTS" id="PR01009">
    <property type="entry name" value="FLGMRINGFLIF"/>
</dbReference>
<dbReference type="PANTHER" id="PTHR30046:SF0">
    <property type="entry name" value="FLAGELLAR M-RING PROTEIN"/>
    <property type="match status" value="1"/>
</dbReference>
<evidence type="ECO:0000256" key="3">
    <source>
        <dbReference type="ARBA" id="ARBA00007971"/>
    </source>
</evidence>
<evidence type="ECO:0000259" key="13">
    <source>
        <dbReference type="Pfam" id="PF01514"/>
    </source>
</evidence>
<dbReference type="EMBL" id="BLTE01000006">
    <property type="protein sequence ID" value="GFK93748.1"/>
    <property type="molecule type" value="Genomic_DNA"/>
</dbReference>
<reference evidence="15 16" key="1">
    <citation type="submission" date="2020-04" db="EMBL/GenBank/DDBJ databases">
        <authorList>
            <consortium name="Desulfovibrio sp. FSS-1 genome sequencing consortium"/>
            <person name="Shimoshige H."/>
            <person name="Kobayashi H."/>
            <person name="Maekawa T."/>
        </authorList>
    </citation>
    <scope>NUCLEOTIDE SEQUENCE [LARGE SCALE GENOMIC DNA]</scope>
    <source>
        <strain evidence="15 16">SIID29052-01</strain>
    </source>
</reference>
<evidence type="ECO:0000256" key="11">
    <source>
        <dbReference type="SAM" id="MobiDB-lite"/>
    </source>
</evidence>
<evidence type="ECO:0000313" key="15">
    <source>
        <dbReference type="EMBL" id="GFK93748.1"/>
    </source>
</evidence>